<keyword evidence="4" id="KW-1185">Reference proteome</keyword>
<reference evidence="3 4" key="1">
    <citation type="journal article" date="2013" name="ISME J.">
        <title>A metabolic model for members of the genus Tetrasphaera involved in enhanced biological phosphorus removal.</title>
        <authorList>
            <person name="Kristiansen R."/>
            <person name="Nguyen H.T.T."/>
            <person name="Saunders A.M."/>
            <person name="Nielsen J.L."/>
            <person name="Wimmer R."/>
            <person name="Le V.Q."/>
            <person name="McIlroy S.J."/>
            <person name="Petrovski S."/>
            <person name="Seviour R.J."/>
            <person name="Calteau A."/>
            <person name="Nielsen K.L."/>
            <person name="Nielsen P.H."/>
        </authorList>
    </citation>
    <scope>NUCLEOTIDE SEQUENCE [LARGE SCALE GENOMIC DNA]</scope>
    <source>
        <strain evidence="3 4">T1-X7</strain>
    </source>
</reference>
<dbReference type="InterPro" id="IPR007060">
    <property type="entry name" value="FtsL/DivIC"/>
</dbReference>
<evidence type="ECO:0000256" key="1">
    <source>
        <dbReference type="SAM" id="MobiDB-lite"/>
    </source>
</evidence>
<feature type="compositionally biased region" description="Gly residues" evidence="1">
    <location>
        <begin position="21"/>
        <end position="40"/>
    </location>
</feature>
<accession>A0A077LU76</accession>
<dbReference type="Proteomes" id="UP000035721">
    <property type="component" value="Unassembled WGS sequence"/>
</dbReference>
<feature type="region of interest" description="Disordered" evidence="1">
    <location>
        <begin position="1"/>
        <end position="60"/>
    </location>
</feature>
<keyword evidence="2" id="KW-0472">Membrane</keyword>
<dbReference type="AlphaFoldDB" id="A0A077LU76"/>
<dbReference type="STRING" id="1194083.BN12_1590008"/>
<keyword evidence="2" id="KW-0812">Transmembrane</keyword>
<gene>
    <name evidence="3" type="ORF">BN12_1590008</name>
</gene>
<dbReference type="Pfam" id="PF04977">
    <property type="entry name" value="DivIC"/>
    <property type="match status" value="1"/>
</dbReference>
<evidence type="ECO:0000256" key="2">
    <source>
        <dbReference type="SAM" id="Phobius"/>
    </source>
</evidence>
<evidence type="ECO:0000313" key="4">
    <source>
        <dbReference type="Proteomes" id="UP000035721"/>
    </source>
</evidence>
<feature type="transmembrane region" description="Helical" evidence="2">
    <location>
        <begin position="67"/>
        <end position="89"/>
    </location>
</feature>
<dbReference type="EMBL" id="CAJB01000067">
    <property type="protein sequence ID" value="CCH77026.1"/>
    <property type="molecule type" value="Genomic_DNA"/>
</dbReference>
<keyword evidence="2" id="KW-1133">Transmembrane helix</keyword>
<evidence type="ECO:0000313" key="3">
    <source>
        <dbReference type="EMBL" id="CCH77026.1"/>
    </source>
</evidence>
<proteinExistence type="predicted"/>
<feature type="compositionally biased region" description="Gly residues" evidence="1">
    <location>
        <begin position="1"/>
        <end position="13"/>
    </location>
</feature>
<comment type="caution">
    <text evidence="3">The sequence shown here is derived from an EMBL/GenBank/DDBJ whole genome shotgun (WGS) entry which is preliminary data.</text>
</comment>
<name>A0A077LU76_9MICO</name>
<sequence>MGPGVGPGTGGSAGKARSSGSGRGDPGGRGSRNGQSGGKAGSTSTGASRERATRDGGPHAVNRTRRLAVLATVVALLAMFVGPTVHAYLGQRSQISQLREHVAAQERDVTSLQKQQQLWTDDQYVIQQARQRLKFVKVGEKSYTVIDGDADSSDTGLASAPASSDDHPWYGRLWESVGVADAPAAHP</sequence>
<protein>
    <submittedName>
        <fullName evidence="3">Putative membrane protein</fullName>
    </submittedName>
</protein>
<organism evidence="3 4">
    <name type="scientific">Nostocoides japonicum T1-X7</name>
    <dbReference type="NCBI Taxonomy" id="1194083"/>
    <lineage>
        <taxon>Bacteria</taxon>
        <taxon>Bacillati</taxon>
        <taxon>Actinomycetota</taxon>
        <taxon>Actinomycetes</taxon>
        <taxon>Micrococcales</taxon>
        <taxon>Intrasporangiaceae</taxon>
        <taxon>Nostocoides</taxon>
    </lineage>
</organism>
<feature type="compositionally biased region" description="Basic and acidic residues" evidence="1">
    <location>
        <begin position="48"/>
        <end position="57"/>
    </location>
</feature>